<feature type="compositionally biased region" description="Polar residues" evidence="2">
    <location>
        <begin position="456"/>
        <end position="468"/>
    </location>
</feature>
<comment type="caution">
    <text evidence="3">The sequence shown here is derived from an EMBL/GenBank/DDBJ whole genome shotgun (WGS) entry which is preliminary data.</text>
</comment>
<evidence type="ECO:0000313" key="3">
    <source>
        <dbReference type="EMBL" id="TGJ87745.1"/>
    </source>
</evidence>
<name>A0A4Z0Z8A0_9PEZI</name>
<feature type="region of interest" description="Disordered" evidence="2">
    <location>
        <begin position="1"/>
        <end position="41"/>
    </location>
</feature>
<protein>
    <recommendedName>
        <fullName evidence="5">Methyltransferase domain-containing protein</fullName>
    </recommendedName>
</protein>
<evidence type="ECO:0000256" key="2">
    <source>
        <dbReference type="SAM" id="MobiDB-lite"/>
    </source>
</evidence>
<organism evidence="3 4">
    <name type="scientific">Xylaria hypoxylon</name>
    <dbReference type="NCBI Taxonomy" id="37992"/>
    <lineage>
        <taxon>Eukaryota</taxon>
        <taxon>Fungi</taxon>
        <taxon>Dikarya</taxon>
        <taxon>Ascomycota</taxon>
        <taxon>Pezizomycotina</taxon>
        <taxon>Sordariomycetes</taxon>
        <taxon>Xylariomycetidae</taxon>
        <taxon>Xylariales</taxon>
        <taxon>Xylariaceae</taxon>
        <taxon>Xylaria</taxon>
    </lineage>
</organism>
<feature type="compositionally biased region" description="Acidic residues" evidence="2">
    <location>
        <begin position="512"/>
        <end position="528"/>
    </location>
</feature>
<dbReference type="SUPFAM" id="SSF53335">
    <property type="entry name" value="S-adenosyl-L-methionine-dependent methyltransferases"/>
    <property type="match status" value="1"/>
</dbReference>
<feature type="region of interest" description="Disordered" evidence="2">
    <location>
        <begin position="501"/>
        <end position="589"/>
    </location>
</feature>
<feature type="compositionally biased region" description="Basic and acidic residues" evidence="2">
    <location>
        <begin position="501"/>
        <end position="511"/>
    </location>
</feature>
<keyword evidence="4" id="KW-1185">Reference proteome</keyword>
<reference evidence="3 4" key="1">
    <citation type="submission" date="2019-03" db="EMBL/GenBank/DDBJ databases">
        <title>Draft genome sequence of Xylaria hypoxylon DSM 108379, a ubiquitous saprotrophic-parasitic fungi on hardwood.</title>
        <authorList>
            <person name="Buettner E."/>
            <person name="Leonhardt S."/>
            <person name="Gebauer A.M."/>
            <person name="Liers C."/>
            <person name="Hofrichter M."/>
            <person name="Kellner H."/>
        </authorList>
    </citation>
    <scope>NUCLEOTIDE SEQUENCE [LARGE SCALE GENOMIC DNA]</scope>
    <source>
        <strain evidence="3 4">DSM 108379</strain>
    </source>
</reference>
<dbReference type="CDD" id="cd02440">
    <property type="entry name" value="AdoMet_MTases"/>
    <property type="match status" value="1"/>
</dbReference>
<feature type="compositionally biased region" description="Polar residues" evidence="2">
    <location>
        <begin position="559"/>
        <end position="577"/>
    </location>
</feature>
<dbReference type="InterPro" id="IPR029063">
    <property type="entry name" value="SAM-dependent_MTases_sf"/>
</dbReference>
<feature type="compositionally biased region" description="Polar residues" evidence="2">
    <location>
        <begin position="1"/>
        <end position="13"/>
    </location>
</feature>
<evidence type="ECO:0000313" key="4">
    <source>
        <dbReference type="Proteomes" id="UP000297716"/>
    </source>
</evidence>
<dbReference type="PANTHER" id="PTHR43591:SF105">
    <property type="entry name" value="METHYLTRANSFERASE DOMAIN-CONTAINING PROTEIN-RELATED"/>
    <property type="match status" value="1"/>
</dbReference>
<comment type="similarity">
    <text evidence="1">Belongs to the methyltransferase superfamily. LaeA methyltransferase family.</text>
</comment>
<proteinExistence type="inferred from homology"/>
<dbReference type="Pfam" id="PF13489">
    <property type="entry name" value="Methyltransf_23"/>
    <property type="match status" value="1"/>
</dbReference>
<feature type="region of interest" description="Disordered" evidence="2">
    <location>
        <begin position="417"/>
        <end position="468"/>
    </location>
</feature>
<dbReference type="PANTHER" id="PTHR43591">
    <property type="entry name" value="METHYLTRANSFERASE"/>
    <property type="match status" value="1"/>
</dbReference>
<dbReference type="STRING" id="37992.A0A4Z0Z8A0"/>
<dbReference type="AlphaFoldDB" id="A0A4Z0Z8A0"/>
<dbReference type="Gene3D" id="3.40.50.150">
    <property type="entry name" value="Vaccinia Virus protein VP39"/>
    <property type="match status" value="1"/>
</dbReference>
<accession>A0A4Z0Z8A0</accession>
<evidence type="ECO:0000256" key="1">
    <source>
        <dbReference type="ARBA" id="ARBA00038158"/>
    </source>
</evidence>
<dbReference type="GO" id="GO:0008168">
    <property type="term" value="F:methyltransferase activity"/>
    <property type="evidence" value="ECO:0007669"/>
    <property type="project" value="TreeGrafter"/>
</dbReference>
<dbReference type="OrthoDB" id="2013972at2759"/>
<gene>
    <name evidence="3" type="ORF">E0Z10_g997</name>
</gene>
<feature type="compositionally biased region" description="Basic and acidic residues" evidence="2">
    <location>
        <begin position="430"/>
        <end position="454"/>
    </location>
</feature>
<dbReference type="Proteomes" id="UP000297716">
    <property type="component" value="Unassembled WGS sequence"/>
</dbReference>
<evidence type="ECO:0008006" key="5">
    <source>
        <dbReference type="Google" id="ProtNLM"/>
    </source>
</evidence>
<dbReference type="EMBL" id="SKBN01000010">
    <property type="protein sequence ID" value="TGJ87745.1"/>
    <property type="molecule type" value="Genomic_DNA"/>
</dbReference>
<sequence>MAPQSAHSSNSYSDDFGVSTRPVSESAVPELDPDLSTTDDVASDCLSTRTRSVLGPMIDQDDGYGSNPFDTTSIYTPSHFPTISITYRSVDRSWEDAETIDSTRSITDLDVDYVVENGRRYCGPYYMPNDEDEQVRLQLLNQVYLKVFDGELTTVPLECPTAILDIGTAVGEWAIDMAELYPDSEVTGTDISNIFERRVPQNVYWEIDDAELEWERPPDHYDLVHLRDMTGAFADWEAIYQSAFRCLKPGGWIEVLDFDDNKGLRDLFAYFESESLLYKLAQDLQEASILSGRPRGVGHLEPRLLVNAGYVDVNLTEYSIPLKTQDGSTGKFWLLSCLNGMEPTCMRLLTKFKGWNPDDVRLGCEMVGEEMMTLAQDPQRAKTFVVKLRVLTGRKPGHHARWPTAPIGELGDAIESNEDGFQANSGRAHGPGDLKRTSTDPRRSSHLSTDEEQRQPIMSTTHEMAQCSSNIDRNEHSLATYTGHSIGNTTEDWLRNVDVDHSSNDIDRDEYTDATTDDTMMEESDGEDIGPTTSAEESHQDTTKGRPSSTIATTLADVTENQSSQPRQPIAEQTVSGANDALHGCGPHL</sequence>